<evidence type="ECO:0008006" key="13">
    <source>
        <dbReference type="Google" id="ProtNLM"/>
    </source>
</evidence>
<dbReference type="Gene3D" id="1.10.630.10">
    <property type="entry name" value="Cytochrome P450"/>
    <property type="match status" value="2"/>
</dbReference>
<dbReference type="eggNOG" id="KOG0156">
    <property type="taxonomic scope" value="Eukaryota"/>
</dbReference>
<feature type="chain" id="PRO_5002371699" description="Cytochrome P450 family protein" evidence="10">
    <location>
        <begin position="19"/>
        <end position="849"/>
    </location>
</feature>
<reference evidence="12" key="1">
    <citation type="submission" date="2013-06" db="EMBL/GenBank/DDBJ databases">
        <authorList>
            <person name="Zhao Q."/>
        </authorList>
    </citation>
    <scope>NUCLEOTIDE SEQUENCE</scope>
    <source>
        <strain evidence="12">cv. W1943</strain>
    </source>
</reference>
<dbReference type="PRINTS" id="PR00385">
    <property type="entry name" value="P450"/>
</dbReference>
<dbReference type="HOGENOM" id="CLU_017015_0_0_1"/>
<evidence type="ECO:0000313" key="11">
    <source>
        <dbReference type="EnsemblPlants" id="ORUFI10G04080.1"/>
    </source>
</evidence>
<organism evidence="11 12">
    <name type="scientific">Oryza rufipogon</name>
    <name type="common">Brownbeard rice</name>
    <name type="synonym">Asian wild rice</name>
    <dbReference type="NCBI Taxonomy" id="4529"/>
    <lineage>
        <taxon>Eukaryota</taxon>
        <taxon>Viridiplantae</taxon>
        <taxon>Streptophyta</taxon>
        <taxon>Embryophyta</taxon>
        <taxon>Tracheophyta</taxon>
        <taxon>Spermatophyta</taxon>
        <taxon>Magnoliopsida</taxon>
        <taxon>Liliopsida</taxon>
        <taxon>Poales</taxon>
        <taxon>Poaceae</taxon>
        <taxon>BOP clade</taxon>
        <taxon>Oryzoideae</taxon>
        <taxon>Oryzeae</taxon>
        <taxon>Oryzinae</taxon>
        <taxon>Oryza</taxon>
    </lineage>
</organism>
<keyword evidence="5 9" id="KW-1133">Transmembrane helix</keyword>
<evidence type="ECO:0000256" key="7">
    <source>
        <dbReference type="ARBA" id="ARBA00023004"/>
    </source>
</evidence>
<evidence type="ECO:0000256" key="1">
    <source>
        <dbReference type="ARBA" id="ARBA00010617"/>
    </source>
</evidence>
<dbReference type="InterPro" id="IPR017972">
    <property type="entry name" value="Cyt_P450_CS"/>
</dbReference>
<dbReference type="InterPro" id="IPR002401">
    <property type="entry name" value="Cyt_P450_E_grp-I"/>
</dbReference>
<keyword evidence="10" id="KW-0732">Signal</keyword>
<evidence type="ECO:0000256" key="4">
    <source>
        <dbReference type="ARBA" id="ARBA00022821"/>
    </source>
</evidence>
<proteinExistence type="inferred from homology"/>
<dbReference type="PROSITE" id="PS00086">
    <property type="entry name" value="CYTOCHROME_P450"/>
    <property type="match status" value="2"/>
</dbReference>
<dbReference type="GO" id="GO:0020037">
    <property type="term" value="F:heme binding"/>
    <property type="evidence" value="ECO:0007669"/>
    <property type="project" value="InterPro"/>
</dbReference>
<evidence type="ECO:0000313" key="12">
    <source>
        <dbReference type="Proteomes" id="UP000008022"/>
    </source>
</evidence>
<dbReference type="InterPro" id="IPR001128">
    <property type="entry name" value="Cyt_P450"/>
</dbReference>
<evidence type="ECO:0000256" key="9">
    <source>
        <dbReference type="SAM" id="Phobius"/>
    </source>
</evidence>
<keyword evidence="6" id="KW-0560">Oxidoreductase</keyword>
<dbReference type="PANTHER" id="PTHR47950">
    <property type="entry name" value="CYTOCHROME P450, FAMILY 76, SUBFAMILY C, POLYPEPTIDE 5-RELATED"/>
    <property type="match status" value="1"/>
</dbReference>
<evidence type="ECO:0000256" key="8">
    <source>
        <dbReference type="PIRSR" id="PIRSR602401-1"/>
    </source>
</evidence>
<accession>A0A0E0QWU9</accession>
<feature type="binding site" description="axial binding residue" evidence="8">
    <location>
        <position position="424"/>
    </location>
    <ligand>
        <name>heme</name>
        <dbReference type="ChEBI" id="CHEBI:30413"/>
    </ligand>
    <ligandPart>
        <name>Fe</name>
        <dbReference type="ChEBI" id="CHEBI:18248"/>
    </ligandPart>
</feature>
<keyword evidence="3 8" id="KW-0479">Metal-binding</keyword>
<evidence type="ECO:0000256" key="10">
    <source>
        <dbReference type="SAM" id="SignalP"/>
    </source>
</evidence>
<dbReference type="InterPro" id="IPR036396">
    <property type="entry name" value="Cyt_P450_sf"/>
</dbReference>
<dbReference type="STRING" id="4529.A0A0E0QWU9"/>
<dbReference type="GO" id="GO:0005506">
    <property type="term" value="F:iron ion binding"/>
    <property type="evidence" value="ECO:0007669"/>
    <property type="project" value="InterPro"/>
</dbReference>
<protein>
    <recommendedName>
        <fullName evidence="13">Cytochrome P450 family protein</fullName>
    </recommendedName>
</protein>
<evidence type="ECO:0000256" key="3">
    <source>
        <dbReference type="ARBA" id="ARBA00022723"/>
    </source>
</evidence>
<keyword evidence="4" id="KW-0611">Plant defense</keyword>
<feature type="transmembrane region" description="Helical" evidence="9">
    <location>
        <begin position="468"/>
        <end position="487"/>
    </location>
</feature>
<keyword evidence="8" id="KW-0349">Heme</keyword>
<dbReference type="GO" id="GO:0006952">
    <property type="term" value="P:defense response"/>
    <property type="evidence" value="ECO:0007669"/>
    <property type="project" value="UniProtKB-KW"/>
</dbReference>
<evidence type="ECO:0000256" key="2">
    <source>
        <dbReference type="ARBA" id="ARBA00022692"/>
    </source>
</evidence>
<dbReference type="Gramene" id="ORUFI10G04080.1">
    <property type="protein sequence ID" value="ORUFI10G04080.1"/>
    <property type="gene ID" value="ORUFI10G04080"/>
</dbReference>
<keyword evidence="2 9" id="KW-0812">Transmembrane</keyword>
<dbReference type="FunFam" id="1.10.630.10:FF:000450">
    <property type="entry name" value="Os10g0171300 protein"/>
    <property type="match status" value="1"/>
</dbReference>
<evidence type="ECO:0000256" key="6">
    <source>
        <dbReference type="ARBA" id="ARBA00023002"/>
    </source>
</evidence>
<dbReference type="PRINTS" id="PR00463">
    <property type="entry name" value="EP450I"/>
</dbReference>
<comment type="similarity">
    <text evidence="1">Belongs to the cytochrome P450 family.</text>
</comment>
<evidence type="ECO:0000256" key="5">
    <source>
        <dbReference type="ARBA" id="ARBA00022989"/>
    </source>
</evidence>
<dbReference type="FunFam" id="1.10.630.10:FF:000007">
    <property type="entry name" value="Cytochrome P450 76C4"/>
    <property type="match status" value="1"/>
</dbReference>
<dbReference type="PANTHER" id="PTHR47950:SF27">
    <property type="entry name" value="IG-LIKE DOMAIN-CONTAINING PROTEIN"/>
    <property type="match status" value="1"/>
</dbReference>
<dbReference type="GO" id="GO:0016709">
    <property type="term" value="F:oxidoreductase activity, acting on paired donors, with incorporation or reduction of molecular oxygen, NAD(P)H as one donor, and incorporation of one atom of oxygen"/>
    <property type="evidence" value="ECO:0007669"/>
    <property type="project" value="UniProtKB-ARBA"/>
</dbReference>
<dbReference type="AlphaFoldDB" id="A0A0E0QWU9"/>
<dbReference type="EnsemblPlants" id="ORUFI10G04080.1">
    <property type="protein sequence ID" value="ORUFI10G04080.1"/>
    <property type="gene ID" value="ORUFI10G04080"/>
</dbReference>
<comment type="cofactor">
    <cofactor evidence="8">
        <name>heme</name>
        <dbReference type="ChEBI" id="CHEBI:30413"/>
    </cofactor>
</comment>
<dbReference type="Pfam" id="PF00067">
    <property type="entry name" value="p450"/>
    <property type="match status" value="3"/>
</dbReference>
<dbReference type="SUPFAM" id="SSF48264">
    <property type="entry name" value="Cytochrome P450"/>
    <property type="match status" value="2"/>
</dbReference>
<keyword evidence="7 8" id="KW-0408">Iron</keyword>
<dbReference type="Proteomes" id="UP000008022">
    <property type="component" value="Unassembled WGS sequence"/>
</dbReference>
<dbReference type="GO" id="GO:0051502">
    <property type="term" value="P:diterpene phytoalexin biosynthetic process"/>
    <property type="evidence" value="ECO:0007669"/>
    <property type="project" value="UniProtKB-ARBA"/>
</dbReference>
<keyword evidence="9" id="KW-0472">Membrane</keyword>
<feature type="signal peptide" evidence="10">
    <location>
        <begin position="1"/>
        <end position="18"/>
    </location>
</feature>
<sequence>MAFFLPLAFSLFLAVISAYVLQLLADARRRLPPGPWPLPLIGNLHQLDHLPHRSLARLAARHGPLMSLRLGTVRAVVASSPEMAREVLQRHNADIAARSFGDSMRAGGHCENSVVCLPPRRRWRALRRLSTVGLFSPRRLDAMRALLEEKVAELVRRVSGHAAHVAALGVLSRTMFSVDLDPEAAREVSDIVDEASVLGTGPNVSDFFPAIAPADLQGVRRRMARLVKRMYAIIDEQIERRMHGRTAGEPRKNDLLDVMLEEGESKEDSNEINRDAIRGLFTDLFTGGETTSHTMECAMAELLQCPNSMRRVQEELKSVIGTIQQMDEHDITKLPYLQAVIKETLRLHPPVPLPPYEAEATVEIQGYTIPKGAKVLINLWAINRCANAWTEPDKFMPERFYDSDITFMGRDFQLIPFGAGRRICLGLPLAHRMVHLMLGSLLHRLTWTLPAKAGKNGVDMRERFRMMAFFHLCISSLLLVFIISYIFQPLLDARRRFPPGPHQLPVISNLHNIGKNPHHAFARLADRYGPLMSIRLGGVRAVVATSADATREILQRNNADITGRGGMDSWHACSHHANSSIALMFSEDMDAATTRQLRDVIEEAVVVAGAPNLSDYFPVIAAADVMGVRRRMDNLVGWVYGIIDVQIDRRRCRRIVCEPRKNDLLDVAFDMEGEVESEGWVMNQDTMRGMFMDLLVAGSGSTSSTIEWAMAELLQNPKSMIQLPEELKGLIGTKTHVAESDISQLPYLQAVIKETLRLHPTVPIAFNKAEPTVEIQGYKIPQGTTVYVNIWAICRRAKIWDDLDKFMPYRFLGRDINFLGTNFEFIPFGAGRRICLGMPLAEGMLHACI</sequence>
<name>A0A0E0QWU9_ORYRU</name>
<reference evidence="11" key="2">
    <citation type="submission" date="2015-06" db="UniProtKB">
        <authorList>
            <consortium name="EnsemblPlants"/>
        </authorList>
    </citation>
    <scope>IDENTIFICATION</scope>
</reference>
<keyword evidence="12" id="KW-1185">Reference proteome</keyword>